<evidence type="ECO:0000259" key="3">
    <source>
        <dbReference type="Pfam" id="PF19278"/>
    </source>
</evidence>
<sequence length="663" mass="71180">MRVVGIDTGGTFTDLVLAEGGTLKTKKVPSTPRDPAEALLTGLRLLCEEDGGAALFTLTHGSTVATNSLLERKGATVALITTAGFEDVLLIGRQQRPSLYDLNVEKPAPLIRRENIFGVRERILHDGTVESRPDEREIQEIAQRIMANRCDSIAVCFLHAYRNFENEEFVERRLENLKIPICSSHRVLPEYREYERISTTSVNAFVAPKMDVYIRHIEENISTSSRLRIMQSNGGAISASRARAEAVQTILSGPAAGVVGAFEAARAAGFDKVITFDMGGTSTDVSLCDKRISTRTSSNISGVPIATPVVDIHTVGAGGGSIAWLDSAGSLRVGPKSAGAEPGPVCYGVGSELTVTDANLFLGRMAAERFLGGEMSLDLDRVQYHMLKFSNDLGMSAEQAAEGVLAVANATMERAIRVISVERGHDPRHFTLIAFGGAGPMHACSLACALGIPQIIIPHNAGVLSALGLLMADVKKDLSQTVLIRAEQVDIPRLNQLFAPLEKEAQEIMAGEGFAPNQFRLDGFLDMRYAGQAYEVTVPVAEDFVAIFHQEHFRLYGHSDASRAVELVNIRLTASGIVEPPPFIRGEETDIIAEAAFLGDRQAVFASGVSATPVYDRAELRPGNQLAGPAIVAEAHATTVITPGFTARMDVLGNILIKPAVSA</sequence>
<protein>
    <submittedName>
        <fullName evidence="4">Hydantoinase/oxoprolinase family protein</fullName>
    </submittedName>
</protein>
<dbReference type="Pfam" id="PF05378">
    <property type="entry name" value="Hydant_A_N"/>
    <property type="match status" value="1"/>
</dbReference>
<gene>
    <name evidence="4" type="ORF">C4520_21190</name>
</gene>
<feature type="domain" description="Hydantoinase A/oxoprolinase" evidence="1">
    <location>
        <begin position="196"/>
        <end position="477"/>
    </location>
</feature>
<dbReference type="AlphaFoldDB" id="A0A3A4N593"/>
<reference evidence="4 5" key="1">
    <citation type="journal article" date="2017" name="ISME J.">
        <title>Energy and carbon metabolisms in a deep terrestrial subsurface fluid microbial community.</title>
        <authorList>
            <person name="Momper L."/>
            <person name="Jungbluth S.P."/>
            <person name="Lee M.D."/>
            <person name="Amend J.P."/>
        </authorList>
    </citation>
    <scope>NUCLEOTIDE SEQUENCE [LARGE SCALE GENOMIC DNA]</scope>
    <source>
        <strain evidence="4">SURF_5</strain>
    </source>
</reference>
<dbReference type="Pfam" id="PF01968">
    <property type="entry name" value="Hydantoinase_A"/>
    <property type="match status" value="1"/>
</dbReference>
<dbReference type="InterPro" id="IPR008040">
    <property type="entry name" value="Hydant_A_N"/>
</dbReference>
<dbReference type="GO" id="GO:0005829">
    <property type="term" value="C:cytosol"/>
    <property type="evidence" value="ECO:0007669"/>
    <property type="project" value="TreeGrafter"/>
</dbReference>
<accession>A0A3A4N593</accession>
<dbReference type="PANTHER" id="PTHR11365:SF23">
    <property type="entry name" value="HYPOTHETICAL 5-OXOPROLINASE (EUROFUNG)-RELATED"/>
    <property type="match status" value="1"/>
</dbReference>
<organism evidence="4 5">
    <name type="scientific">Abyssobacteria bacterium (strain SURF_5)</name>
    <dbReference type="NCBI Taxonomy" id="2093360"/>
    <lineage>
        <taxon>Bacteria</taxon>
        <taxon>Pseudomonadati</taxon>
        <taxon>Candidatus Hydrogenedentota</taxon>
        <taxon>Candidatus Abyssobacteria</taxon>
    </lineage>
</organism>
<evidence type="ECO:0000259" key="1">
    <source>
        <dbReference type="Pfam" id="PF01968"/>
    </source>
</evidence>
<feature type="domain" description="Acetophenone carboxylase-like C-terminal" evidence="3">
    <location>
        <begin position="493"/>
        <end position="650"/>
    </location>
</feature>
<dbReference type="PANTHER" id="PTHR11365">
    <property type="entry name" value="5-OXOPROLINASE RELATED"/>
    <property type="match status" value="1"/>
</dbReference>
<dbReference type="GO" id="GO:0017168">
    <property type="term" value="F:5-oxoprolinase (ATP-hydrolyzing) activity"/>
    <property type="evidence" value="ECO:0007669"/>
    <property type="project" value="TreeGrafter"/>
</dbReference>
<dbReference type="Proteomes" id="UP000265882">
    <property type="component" value="Unassembled WGS sequence"/>
</dbReference>
<evidence type="ECO:0000259" key="2">
    <source>
        <dbReference type="Pfam" id="PF05378"/>
    </source>
</evidence>
<evidence type="ECO:0000313" key="4">
    <source>
        <dbReference type="EMBL" id="RJP14522.1"/>
    </source>
</evidence>
<dbReference type="Pfam" id="PF19278">
    <property type="entry name" value="Hydant_A_C"/>
    <property type="match status" value="1"/>
</dbReference>
<proteinExistence type="predicted"/>
<dbReference type="GO" id="GO:0006749">
    <property type="term" value="P:glutathione metabolic process"/>
    <property type="evidence" value="ECO:0007669"/>
    <property type="project" value="TreeGrafter"/>
</dbReference>
<dbReference type="InterPro" id="IPR049517">
    <property type="entry name" value="ACX-like_C"/>
</dbReference>
<comment type="caution">
    <text evidence="4">The sequence shown here is derived from an EMBL/GenBank/DDBJ whole genome shotgun (WGS) entry which is preliminary data.</text>
</comment>
<evidence type="ECO:0000313" key="5">
    <source>
        <dbReference type="Proteomes" id="UP000265882"/>
    </source>
</evidence>
<dbReference type="InterPro" id="IPR002821">
    <property type="entry name" value="Hydantoinase_A"/>
</dbReference>
<dbReference type="EMBL" id="QZKU01000143">
    <property type="protein sequence ID" value="RJP14522.1"/>
    <property type="molecule type" value="Genomic_DNA"/>
</dbReference>
<feature type="domain" description="Hydantoinase/oxoprolinase N-terminal" evidence="2">
    <location>
        <begin position="4"/>
        <end position="176"/>
    </location>
</feature>
<dbReference type="InterPro" id="IPR045079">
    <property type="entry name" value="Oxoprolinase-like"/>
</dbReference>
<name>A0A3A4N593_ABYX5</name>